<dbReference type="PANTHER" id="PTHR11669">
    <property type="entry name" value="REPLICATION FACTOR C / DNA POLYMERASE III GAMMA-TAU SUBUNIT"/>
    <property type="match status" value="1"/>
</dbReference>
<dbReference type="EMBL" id="BARU01002360">
    <property type="protein sequence ID" value="GAH27222.1"/>
    <property type="molecule type" value="Genomic_DNA"/>
</dbReference>
<dbReference type="InterPro" id="IPR027417">
    <property type="entry name" value="P-loop_NTPase"/>
</dbReference>
<name>X1E3U6_9ZZZZ</name>
<dbReference type="InterPro" id="IPR050238">
    <property type="entry name" value="DNA_Rep/Repair_Clamp_Loader"/>
</dbReference>
<dbReference type="SUPFAM" id="SSF52540">
    <property type="entry name" value="P-loop containing nucleoside triphosphate hydrolases"/>
    <property type="match status" value="1"/>
</dbReference>
<dbReference type="GO" id="GO:0006261">
    <property type="term" value="P:DNA-templated DNA replication"/>
    <property type="evidence" value="ECO:0007669"/>
    <property type="project" value="TreeGrafter"/>
</dbReference>
<dbReference type="AlphaFoldDB" id="X1E3U6"/>
<evidence type="ECO:0008006" key="2">
    <source>
        <dbReference type="Google" id="ProtNLM"/>
    </source>
</evidence>
<reference evidence="1" key="1">
    <citation type="journal article" date="2014" name="Front. Microbiol.">
        <title>High frequency of phylogenetically diverse reductive dehalogenase-homologous genes in deep subseafloor sedimentary metagenomes.</title>
        <authorList>
            <person name="Kawai M."/>
            <person name="Futagami T."/>
            <person name="Toyoda A."/>
            <person name="Takaki Y."/>
            <person name="Nishi S."/>
            <person name="Hori S."/>
            <person name="Arai W."/>
            <person name="Tsubouchi T."/>
            <person name="Morono Y."/>
            <person name="Uchiyama I."/>
            <person name="Ito T."/>
            <person name="Fujiyama A."/>
            <person name="Inagaki F."/>
            <person name="Takami H."/>
        </authorList>
    </citation>
    <scope>NUCLEOTIDE SEQUENCE</scope>
    <source>
        <strain evidence="1">Expedition CK06-06</strain>
    </source>
</reference>
<feature type="non-terminal residue" evidence="1">
    <location>
        <position position="1"/>
    </location>
</feature>
<protein>
    <recommendedName>
        <fullName evidence="2">DNA polymerase III gamma subunit domain-containing protein</fullName>
    </recommendedName>
</protein>
<evidence type="ECO:0000313" key="1">
    <source>
        <dbReference type="EMBL" id="GAH27222.1"/>
    </source>
</evidence>
<comment type="caution">
    <text evidence="1">The sequence shown here is derived from an EMBL/GenBank/DDBJ whole genome shotgun (WGS) entry which is preliminary data.</text>
</comment>
<dbReference type="Pfam" id="PF13177">
    <property type="entry name" value="DNA_pol3_delta2"/>
    <property type="match status" value="1"/>
</dbReference>
<dbReference type="Gene3D" id="3.40.50.300">
    <property type="entry name" value="P-loop containing nucleotide triphosphate hydrolases"/>
    <property type="match status" value="1"/>
</dbReference>
<sequence>DGEPCGECQSCEAIKKGSHWDVLEVDGARFRGIEDVKELAYKAYLSPMGNRKVYIIDECHMLTEPAWNGLLKLLEEPPPHLVIMLCTTHFEKIPDTISSRCQLYPFTKLTPDRIKQKLELICQSIGIAPDSRHIQFIIEKAGGNMRSAENTLEQVCQIKDRGG</sequence>
<organism evidence="1">
    <name type="scientific">marine sediment metagenome</name>
    <dbReference type="NCBI Taxonomy" id="412755"/>
    <lineage>
        <taxon>unclassified sequences</taxon>
        <taxon>metagenomes</taxon>
        <taxon>ecological metagenomes</taxon>
    </lineage>
</organism>
<proteinExistence type="predicted"/>
<gene>
    <name evidence="1" type="ORF">S03H2_05609</name>
</gene>
<dbReference type="Gene3D" id="1.10.8.60">
    <property type="match status" value="1"/>
</dbReference>
<accession>X1E3U6</accession>
<dbReference type="PANTHER" id="PTHR11669:SF0">
    <property type="entry name" value="PROTEIN STICHEL-LIKE 2"/>
    <property type="match status" value="1"/>
</dbReference>